<keyword evidence="9" id="KW-0133">Cell shape</keyword>
<feature type="domain" description="Peptidase S11 D-Ala-D-Ala carboxypeptidase A C-terminal" evidence="17">
    <location>
        <begin position="276"/>
        <end position="366"/>
    </location>
</feature>
<evidence type="ECO:0000256" key="9">
    <source>
        <dbReference type="ARBA" id="ARBA00022960"/>
    </source>
</evidence>
<keyword evidence="5 18" id="KW-0121">Carboxypeptidase</keyword>
<comment type="catalytic activity">
    <reaction evidence="12">
        <text>Preferential cleavage: (Ac)2-L-Lys-D-Ala-|-D-Ala. Also transpeptidation of peptidyl-alanyl moieties that are N-acyl substituents of D-alanine.</text>
        <dbReference type="EC" id="3.4.16.4"/>
    </reaction>
</comment>
<dbReference type="InterPro" id="IPR012338">
    <property type="entry name" value="Beta-lactam/transpept-like"/>
</dbReference>
<protein>
    <recommendedName>
        <fullName evidence="4">serine-type D-Ala-D-Ala carboxypeptidase</fullName>
        <ecNumber evidence="4">3.4.16.4</ecNumber>
    </recommendedName>
</protein>
<dbReference type="Pfam" id="PF07943">
    <property type="entry name" value="PBP5_C"/>
    <property type="match status" value="1"/>
</dbReference>
<keyword evidence="7 16" id="KW-0732">Signal</keyword>
<evidence type="ECO:0000256" key="14">
    <source>
        <dbReference type="PIRSR" id="PIRSR618044-2"/>
    </source>
</evidence>
<dbReference type="PRINTS" id="PR00725">
    <property type="entry name" value="DADACBPTASE1"/>
</dbReference>
<dbReference type="Pfam" id="PF00768">
    <property type="entry name" value="Peptidase_S11"/>
    <property type="match status" value="1"/>
</dbReference>
<dbReference type="GO" id="GO:0009002">
    <property type="term" value="F:serine-type D-Ala-D-Ala carboxypeptidase activity"/>
    <property type="evidence" value="ECO:0007669"/>
    <property type="project" value="UniProtKB-EC"/>
</dbReference>
<dbReference type="PANTHER" id="PTHR21581:SF6">
    <property type="entry name" value="TRAFFICKING PROTEIN PARTICLE COMPLEX SUBUNIT 12"/>
    <property type="match status" value="1"/>
</dbReference>
<dbReference type="GO" id="GO:0071555">
    <property type="term" value="P:cell wall organization"/>
    <property type="evidence" value="ECO:0007669"/>
    <property type="project" value="UniProtKB-KW"/>
</dbReference>
<dbReference type="InterPro" id="IPR015956">
    <property type="entry name" value="Peniciliin-bd_prot_C_sf"/>
</dbReference>
<dbReference type="UniPathway" id="UPA00219"/>
<name>A0A5J6MJ73_9PROT</name>
<feature type="active site" description="Acyl-ester intermediate" evidence="13">
    <location>
        <position position="63"/>
    </location>
</feature>
<dbReference type="GO" id="GO:0006508">
    <property type="term" value="P:proteolysis"/>
    <property type="evidence" value="ECO:0007669"/>
    <property type="project" value="UniProtKB-KW"/>
</dbReference>
<accession>A0A5J6MJ73</accession>
<dbReference type="GO" id="GO:0009252">
    <property type="term" value="P:peptidoglycan biosynthetic process"/>
    <property type="evidence" value="ECO:0007669"/>
    <property type="project" value="UniProtKB-UniPathway"/>
</dbReference>
<evidence type="ECO:0000256" key="10">
    <source>
        <dbReference type="ARBA" id="ARBA00022984"/>
    </source>
</evidence>
<dbReference type="Proteomes" id="UP000326202">
    <property type="component" value="Chromosome"/>
</dbReference>
<dbReference type="OrthoDB" id="9795979at2"/>
<comment type="pathway">
    <text evidence="2">Cell wall biogenesis; peptidoglycan biosynthesis.</text>
</comment>
<dbReference type="Gene3D" id="2.60.410.10">
    <property type="entry name" value="D-Ala-D-Ala carboxypeptidase, C-terminal domain"/>
    <property type="match status" value="1"/>
</dbReference>
<evidence type="ECO:0000256" key="6">
    <source>
        <dbReference type="ARBA" id="ARBA00022670"/>
    </source>
</evidence>
<evidence type="ECO:0000256" key="3">
    <source>
        <dbReference type="ARBA" id="ARBA00007164"/>
    </source>
</evidence>
<comment type="function">
    <text evidence="1">Removes C-terminal D-alanyl residues from sugar-peptide cell wall precursors.</text>
</comment>
<evidence type="ECO:0000256" key="15">
    <source>
        <dbReference type="RuleBase" id="RU004016"/>
    </source>
</evidence>
<comment type="similarity">
    <text evidence="3 15">Belongs to the peptidase S11 family.</text>
</comment>
<dbReference type="RefSeq" id="WP_151177525.1">
    <property type="nucleotide sequence ID" value="NZ_CP042906.1"/>
</dbReference>
<evidence type="ECO:0000259" key="17">
    <source>
        <dbReference type="SMART" id="SM00936"/>
    </source>
</evidence>
<dbReference type="InterPro" id="IPR001967">
    <property type="entry name" value="Peptidase_S11_N"/>
</dbReference>
<dbReference type="EMBL" id="CP042906">
    <property type="protein sequence ID" value="QEX17251.1"/>
    <property type="molecule type" value="Genomic_DNA"/>
</dbReference>
<feature type="signal peptide" evidence="16">
    <location>
        <begin position="1"/>
        <end position="25"/>
    </location>
</feature>
<dbReference type="InterPro" id="IPR018044">
    <property type="entry name" value="Peptidase_S11"/>
</dbReference>
<dbReference type="InterPro" id="IPR012907">
    <property type="entry name" value="Peptidase_S11_C"/>
</dbReference>
<evidence type="ECO:0000256" key="16">
    <source>
        <dbReference type="SAM" id="SignalP"/>
    </source>
</evidence>
<evidence type="ECO:0000313" key="18">
    <source>
        <dbReference type="EMBL" id="QEX17251.1"/>
    </source>
</evidence>
<sequence length="385" mass="41416">MTLAARPLTALAALAFLATSSLGIAAARAESIDTTATEAYVLDFDTGAVLLDKNAETQIQPASLSKLMTVYLLFEALKKGEVKLDDSFPVSKEAWALNEGSTMFVGIGSQIHVEDLIRGIIVQSGNDACLVVAEGLAGTEEAFVERMNKKAKELGLNDSQFDNPHGLEDPKQLMTAHDVAWLAHHLIADFPEYYHYFSEKEFVFNGIKQGNRNPLLYKDPTVDGLKTGHLSISGYSVAVSAKRDGRRIITVLIGTHSMQERSDEAAKVLDWAFREYDNYTVAKAGSVLADAPVWMGQEATVPLAVGKDLLVTLPRAAHDKLTAKAVFDGPIPAPITAGQEVGKVVISVPGMADMEVPLVAGKEVPKLGFFGRMFASLKHYIGGGA</sequence>
<evidence type="ECO:0000256" key="1">
    <source>
        <dbReference type="ARBA" id="ARBA00003217"/>
    </source>
</evidence>
<feature type="active site" evidence="13">
    <location>
        <position position="124"/>
    </location>
</feature>
<dbReference type="SUPFAM" id="SSF56601">
    <property type="entry name" value="beta-lactamase/transpeptidase-like"/>
    <property type="match status" value="1"/>
</dbReference>
<keyword evidence="10" id="KW-0573">Peptidoglycan synthesis</keyword>
<dbReference type="KEGG" id="htq:FRZ44_25470"/>
<evidence type="ECO:0000256" key="11">
    <source>
        <dbReference type="ARBA" id="ARBA00023316"/>
    </source>
</evidence>
<dbReference type="InterPro" id="IPR037167">
    <property type="entry name" value="Peptidase_S11_C_sf"/>
</dbReference>
<evidence type="ECO:0000256" key="7">
    <source>
        <dbReference type="ARBA" id="ARBA00022729"/>
    </source>
</evidence>
<keyword evidence="19" id="KW-1185">Reference proteome</keyword>
<feature type="binding site" evidence="14">
    <location>
        <position position="226"/>
    </location>
    <ligand>
        <name>substrate</name>
    </ligand>
</feature>
<dbReference type="EC" id="3.4.16.4" evidence="4"/>
<dbReference type="GO" id="GO:0008360">
    <property type="term" value="P:regulation of cell shape"/>
    <property type="evidence" value="ECO:0007669"/>
    <property type="project" value="UniProtKB-KW"/>
</dbReference>
<evidence type="ECO:0000256" key="8">
    <source>
        <dbReference type="ARBA" id="ARBA00022801"/>
    </source>
</evidence>
<feature type="active site" description="Proton acceptor" evidence="13">
    <location>
        <position position="66"/>
    </location>
</feature>
<keyword evidence="11" id="KW-0961">Cell wall biogenesis/degradation</keyword>
<dbReference type="PANTHER" id="PTHR21581">
    <property type="entry name" value="D-ALANYL-D-ALANINE CARBOXYPEPTIDASE"/>
    <property type="match status" value="1"/>
</dbReference>
<keyword evidence="6" id="KW-0645">Protease</keyword>
<evidence type="ECO:0000313" key="19">
    <source>
        <dbReference type="Proteomes" id="UP000326202"/>
    </source>
</evidence>
<keyword evidence="8" id="KW-0378">Hydrolase</keyword>
<organism evidence="18 19">
    <name type="scientific">Hypericibacter terrae</name>
    <dbReference type="NCBI Taxonomy" id="2602015"/>
    <lineage>
        <taxon>Bacteria</taxon>
        <taxon>Pseudomonadati</taxon>
        <taxon>Pseudomonadota</taxon>
        <taxon>Alphaproteobacteria</taxon>
        <taxon>Rhodospirillales</taxon>
        <taxon>Dongiaceae</taxon>
        <taxon>Hypericibacter</taxon>
    </lineage>
</organism>
<evidence type="ECO:0000256" key="2">
    <source>
        <dbReference type="ARBA" id="ARBA00004752"/>
    </source>
</evidence>
<dbReference type="SMART" id="SM00936">
    <property type="entry name" value="PBP5_C"/>
    <property type="match status" value="1"/>
</dbReference>
<reference evidence="18 19" key="1">
    <citation type="submission" date="2019-08" db="EMBL/GenBank/DDBJ databases">
        <title>Hyperibacter terrae gen. nov., sp. nov. and Hyperibacter viscosus sp. nov., two new members in the family Rhodospirillaceae isolated from the rhizosphere of Hypericum perforatum.</title>
        <authorList>
            <person name="Noviana Z."/>
        </authorList>
    </citation>
    <scope>NUCLEOTIDE SEQUENCE [LARGE SCALE GENOMIC DNA]</scope>
    <source>
        <strain evidence="18 19">R5913</strain>
    </source>
</reference>
<proteinExistence type="inferred from homology"/>
<gene>
    <name evidence="18" type="ORF">FRZ44_25470</name>
</gene>
<evidence type="ECO:0000256" key="4">
    <source>
        <dbReference type="ARBA" id="ARBA00012448"/>
    </source>
</evidence>
<evidence type="ECO:0000256" key="12">
    <source>
        <dbReference type="ARBA" id="ARBA00034000"/>
    </source>
</evidence>
<evidence type="ECO:0000256" key="13">
    <source>
        <dbReference type="PIRSR" id="PIRSR618044-1"/>
    </source>
</evidence>
<dbReference type="Gene3D" id="3.40.710.10">
    <property type="entry name" value="DD-peptidase/beta-lactamase superfamily"/>
    <property type="match status" value="1"/>
</dbReference>
<dbReference type="AlphaFoldDB" id="A0A5J6MJ73"/>
<evidence type="ECO:0000256" key="5">
    <source>
        <dbReference type="ARBA" id="ARBA00022645"/>
    </source>
</evidence>
<feature type="chain" id="PRO_5023819923" description="serine-type D-Ala-D-Ala carboxypeptidase" evidence="16">
    <location>
        <begin position="26"/>
        <end position="385"/>
    </location>
</feature>
<dbReference type="SUPFAM" id="SSF69189">
    <property type="entry name" value="Penicillin-binding protein associated domain"/>
    <property type="match status" value="1"/>
</dbReference>